<feature type="region of interest" description="Disordered" evidence="1">
    <location>
        <begin position="316"/>
        <end position="378"/>
    </location>
</feature>
<feature type="compositionally biased region" description="Polar residues" evidence="1">
    <location>
        <begin position="354"/>
        <end position="378"/>
    </location>
</feature>
<feature type="compositionally biased region" description="Basic and acidic residues" evidence="1">
    <location>
        <begin position="15"/>
        <end position="29"/>
    </location>
</feature>
<dbReference type="RefSeq" id="XP_068352690.1">
    <property type="nucleotide sequence ID" value="XM_068509388.1"/>
</dbReference>
<dbReference type="GeneID" id="94844092"/>
<feature type="region of interest" description="Disordered" evidence="1">
    <location>
        <begin position="132"/>
        <end position="184"/>
    </location>
</feature>
<protein>
    <submittedName>
        <fullName evidence="2">Uncharacterized protein</fullName>
    </submittedName>
</protein>
<dbReference type="EMBL" id="MLAK01000999">
    <property type="protein sequence ID" value="OHS99553.1"/>
    <property type="molecule type" value="Genomic_DNA"/>
</dbReference>
<feature type="compositionally biased region" description="Basic and acidic residues" evidence="1">
    <location>
        <begin position="342"/>
        <end position="353"/>
    </location>
</feature>
<proteinExistence type="predicted"/>
<feature type="region of interest" description="Disordered" evidence="1">
    <location>
        <begin position="1"/>
        <end position="51"/>
    </location>
</feature>
<evidence type="ECO:0000313" key="3">
    <source>
        <dbReference type="Proteomes" id="UP000179807"/>
    </source>
</evidence>
<reference evidence="2" key="1">
    <citation type="submission" date="2016-10" db="EMBL/GenBank/DDBJ databases">
        <authorList>
            <person name="Benchimol M."/>
            <person name="Almeida L.G."/>
            <person name="Vasconcelos A.T."/>
            <person name="Perreira-Neves A."/>
            <person name="Rosa I.A."/>
            <person name="Tasca T."/>
            <person name="Bogo M.R."/>
            <person name="de Souza W."/>
        </authorList>
    </citation>
    <scope>NUCLEOTIDE SEQUENCE [LARGE SCALE GENOMIC DNA]</scope>
    <source>
        <strain evidence="2">K</strain>
    </source>
</reference>
<evidence type="ECO:0000256" key="1">
    <source>
        <dbReference type="SAM" id="MobiDB-lite"/>
    </source>
</evidence>
<gene>
    <name evidence="2" type="ORF">TRFO_33963</name>
</gene>
<feature type="compositionally biased region" description="Polar residues" evidence="1">
    <location>
        <begin position="30"/>
        <end position="43"/>
    </location>
</feature>
<keyword evidence="3" id="KW-1185">Reference proteome</keyword>
<dbReference type="Proteomes" id="UP000179807">
    <property type="component" value="Unassembled WGS sequence"/>
</dbReference>
<name>A0A1J4JLJ5_9EUKA</name>
<comment type="caution">
    <text evidence="2">The sequence shown here is derived from an EMBL/GenBank/DDBJ whole genome shotgun (WGS) entry which is preliminary data.</text>
</comment>
<evidence type="ECO:0000313" key="2">
    <source>
        <dbReference type="EMBL" id="OHS99553.1"/>
    </source>
</evidence>
<feature type="compositionally biased region" description="Basic and acidic residues" evidence="1">
    <location>
        <begin position="316"/>
        <end position="331"/>
    </location>
</feature>
<sequence>MSNSRRVVSNCSSARRMDSVKASSREPHTSRQPKNNDSISNLYPPQKKLKPTNEVIATKTINDNKRIYEATFNHTTPARERLKEMANKRPSFKPAGHFDITSHNYDNTAYNYVQQKSMSRAKNNDRNLTVTNFTQDYLRPSSHANTSREKSKTKNEKRAISQIKSERASNNDLNHETHGKKIESRVNTPYYSFLRKDSTQNESMVHKRKNKNGINAEEKQTKFAETYCNKDDFNMDRNARNKRTATSRTEKKTIPYYLRYQEPPAKKTNKYQQTCITISKAVIKEEPKIPERPQSSRSRITDYLEMFKKENQELFQKNESDVKNESNDKNEVNSSEDNDEDDIHHDLQEEQKNGSRNTSISHVSNLQKSPTKSVNISKTDAVPIQNNVMIKTLMNQSYTEEFKPMFVNQRPPLSNIPDDAESVSIEQFSKAMIELQGAIYCMQKGFNEKICRIQQKINKLEFVVASLHK</sequence>
<organism evidence="2 3">
    <name type="scientific">Tritrichomonas foetus</name>
    <dbReference type="NCBI Taxonomy" id="1144522"/>
    <lineage>
        <taxon>Eukaryota</taxon>
        <taxon>Metamonada</taxon>
        <taxon>Parabasalia</taxon>
        <taxon>Tritrichomonadida</taxon>
        <taxon>Tritrichomonadidae</taxon>
        <taxon>Tritrichomonas</taxon>
    </lineage>
</organism>
<dbReference type="VEuPathDB" id="TrichDB:TRFO_33963"/>
<dbReference type="AlphaFoldDB" id="A0A1J4JLJ5"/>
<feature type="compositionally biased region" description="Basic and acidic residues" evidence="1">
    <location>
        <begin position="146"/>
        <end position="184"/>
    </location>
</feature>
<feature type="compositionally biased region" description="Low complexity" evidence="1">
    <location>
        <begin position="1"/>
        <end position="14"/>
    </location>
</feature>
<accession>A0A1J4JLJ5</accession>